<gene>
    <name evidence="1" type="ORF">PR048_017328</name>
</gene>
<protein>
    <submittedName>
        <fullName evidence="1">Uncharacterized protein</fullName>
    </submittedName>
</protein>
<comment type="caution">
    <text evidence="1">The sequence shown here is derived from an EMBL/GenBank/DDBJ whole genome shotgun (WGS) entry which is preliminary data.</text>
</comment>
<proteinExistence type="predicted"/>
<dbReference type="Proteomes" id="UP001159363">
    <property type="component" value="Chromosome 5"/>
</dbReference>
<reference evidence="1 2" key="1">
    <citation type="submission" date="2023-02" db="EMBL/GenBank/DDBJ databases">
        <title>LHISI_Scaffold_Assembly.</title>
        <authorList>
            <person name="Stuart O.P."/>
            <person name="Cleave R."/>
            <person name="Magrath M.J.L."/>
            <person name="Mikheyev A.S."/>
        </authorList>
    </citation>
    <scope>NUCLEOTIDE SEQUENCE [LARGE SCALE GENOMIC DNA]</scope>
    <source>
        <strain evidence="1">Daus_M_001</strain>
        <tissue evidence="1">Leg muscle</tissue>
    </source>
</reference>
<organism evidence="1 2">
    <name type="scientific">Dryococelus australis</name>
    <dbReference type="NCBI Taxonomy" id="614101"/>
    <lineage>
        <taxon>Eukaryota</taxon>
        <taxon>Metazoa</taxon>
        <taxon>Ecdysozoa</taxon>
        <taxon>Arthropoda</taxon>
        <taxon>Hexapoda</taxon>
        <taxon>Insecta</taxon>
        <taxon>Pterygota</taxon>
        <taxon>Neoptera</taxon>
        <taxon>Polyneoptera</taxon>
        <taxon>Phasmatodea</taxon>
        <taxon>Verophasmatodea</taxon>
        <taxon>Anareolatae</taxon>
        <taxon>Phasmatidae</taxon>
        <taxon>Eurycanthinae</taxon>
        <taxon>Dryococelus</taxon>
    </lineage>
</organism>
<evidence type="ECO:0000313" key="2">
    <source>
        <dbReference type="Proteomes" id="UP001159363"/>
    </source>
</evidence>
<evidence type="ECO:0000313" key="1">
    <source>
        <dbReference type="EMBL" id="KAJ8880856.1"/>
    </source>
</evidence>
<sequence length="395" mass="43301">MKGRGKLEIPEKTSRAMVSSGTIPTCEYTVKTLLGIKPGSPRLGLRDFVFSPKVTGKPARHPCTLLLVAEWVGGKSSHRMSGTISSAADAQPCFLPLQACQESMKHYSLIQLTHTLGCSTLWPLNYLAGDNYLHMESHISLNSAQLLNYNGRERYFEREPEPLLKLSPPCLLGRCNHHGSGQLYKMGAVFCEKENVEGTNLSEVDSTWLPCLSPNLRTFRMSDVVTCLVDLVFKTITLARGAMVAERLARSPPTKANWVQSPAASPDFCKWKLCRTMPLVCGFLGDLPFPPPLHSGAAPYSHQSPSSALKTSLLRATQISSLTHSEQHSILYEDGRVPQSARGHIAEHKGSSPTLLAPNQTYESDIIPPTPAQAWAGRAHNIRQCAAKDANCIFQ</sequence>
<dbReference type="EMBL" id="JARBHB010000006">
    <property type="protein sequence ID" value="KAJ8880856.1"/>
    <property type="molecule type" value="Genomic_DNA"/>
</dbReference>
<accession>A0ABQ9H9D2</accession>
<keyword evidence="2" id="KW-1185">Reference proteome</keyword>
<name>A0ABQ9H9D2_9NEOP</name>